<dbReference type="InterPro" id="IPR041657">
    <property type="entry name" value="HTH_17"/>
</dbReference>
<name>A0ABP7G369_9FLAO</name>
<evidence type="ECO:0000313" key="3">
    <source>
        <dbReference type="Proteomes" id="UP001500748"/>
    </source>
</evidence>
<proteinExistence type="predicted"/>
<accession>A0ABP7G369</accession>
<dbReference type="Pfam" id="PF12728">
    <property type="entry name" value="HTH_17"/>
    <property type="match status" value="1"/>
</dbReference>
<evidence type="ECO:0000259" key="1">
    <source>
        <dbReference type="Pfam" id="PF12728"/>
    </source>
</evidence>
<dbReference type="Proteomes" id="UP001500748">
    <property type="component" value="Unassembled WGS sequence"/>
</dbReference>
<gene>
    <name evidence="2" type="ORF">GCM10022423_00500</name>
</gene>
<dbReference type="EMBL" id="BAABDU010000001">
    <property type="protein sequence ID" value="GAA3754643.1"/>
    <property type="molecule type" value="Genomic_DNA"/>
</dbReference>
<evidence type="ECO:0000313" key="2">
    <source>
        <dbReference type="EMBL" id="GAA3754643.1"/>
    </source>
</evidence>
<keyword evidence="3" id="KW-1185">Reference proteome</keyword>
<protein>
    <submittedName>
        <fullName evidence="2">Helix-turn-helix domain-containing protein</fullName>
    </submittedName>
</protein>
<dbReference type="RefSeq" id="WP_345138643.1">
    <property type="nucleotide sequence ID" value="NZ_BAABDU010000001.1"/>
</dbReference>
<organism evidence="2 3">
    <name type="scientific">Flavobacterium ginsengiterrae</name>
    <dbReference type="NCBI Taxonomy" id="871695"/>
    <lineage>
        <taxon>Bacteria</taxon>
        <taxon>Pseudomonadati</taxon>
        <taxon>Bacteroidota</taxon>
        <taxon>Flavobacteriia</taxon>
        <taxon>Flavobacteriales</taxon>
        <taxon>Flavobacteriaceae</taxon>
        <taxon>Flavobacterium</taxon>
    </lineage>
</organism>
<comment type="caution">
    <text evidence="2">The sequence shown here is derived from an EMBL/GenBank/DDBJ whole genome shotgun (WGS) entry which is preliminary data.</text>
</comment>
<reference evidence="3" key="1">
    <citation type="journal article" date="2019" name="Int. J. Syst. Evol. Microbiol.">
        <title>The Global Catalogue of Microorganisms (GCM) 10K type strain sequencing project: providing services to taxonomists for standard genome sequencing and annotation.</title>
        <authorList>
            <consortium name="The Broad Institute Genomics Platform"/>
            <consortium name="The Broad Institute Genome Sequencing Center for Infectious Disease"/>
            <person name="Wu L."/>
            <person name="Ma J."/>
        </authorList>
    </citation>
    <scope>NUCLEOTIDE SEQUENCE [LARGE SCALE GENOMIC DNA]</scope>
    <source>
        <strain evidence="3">JCM 17337</strain>
    </source>
</reference>
<dbReference type="InterPro" id="IPR010093">
    <property type="entry name" value="SinI_DNA-bd"/>
</dbReference>
<dbReference type="NCBIfam" id="TIGR01764">
    <property type="entry name" value="excise"/>
    <property type="match status" value="1"/>
</dbReference>
<dbReference type="InterPro" id="IPR009061">
    <property type="entry name" value="DNA-bd_dom_put_sf"/>
</dbReference>
<feature type="domain" description="Helix-turn-helix" evidence="1">
    <location>
        <begin position="41"/>
        <end position="90"/>
    </location>
</feature>
<sequence length="108" mass="12739">METFRFEDLPNILGSIETRLQNIEKILEKINGGKTEFENDLVTIEEAARFLKLSVATVYSKVCRNELPFNKHGKRLYFLKSELMEWIRAGRVKTVDEIMQDVNQRFQK</sequence>
<dbReference type="SUPFAM" id="SSF46955">
    <property type="entry name" value="Putative DNA-binding domain"/>
    <property type="match status" value="1"/>
</dbReference>